<dbReference type="AlphaFoldDB" id="A0AB73H426"/>
<organism evidence="1">
    <name type="scientific">Xanthomonas arboricola</name>
    <dbReference type="NCBI Taxonomy" id="56448"/>
    <lineage>
        <taxon>Bacteria</taxon>
        <taxon>Pseudomonadati</taxon>
        <taxon>Pseudomonadota</taxon>
        <taxon>Gammaproteobacteria</taxon>
        <taxon>Lysobacterales</taxon>
        <taxon>Lysobacteraceae</taxon>
        <taxon>Xanthomonas</taxon>
    </lineage>
</organism>
<accession>A0AB73H426</accession>
<dbReference type="RefSeq" id="WP_184579201.1">
    <property type="nucleotide sequence ID" value="NZ_JACIIQ010000047.1"/>
</dbReference>
<gene>
    <name evidence="1" type="ORF">FHR65_004518</name>
</gene>
<comment type="caution">
    <text evidence="1">The sequence shown here is derived from an EMBL/GenBank/DDBJ whole genome shotgun (WGS) entry which is preliminary data.</text>
</comment>
<evidence type="ECO:0000313" key="1">
    <source>
        <dbReference type="EMBL" id="MBB5672908.1"/>
    </source>
</evidence>
<protein>
    <recommendedName>
        <fullName evidence="2">Threonine transporter</fullName>
    </recommendedName>
</protein>
<evidence type="ECO:0008006" key="2">
    <source>
        <dbReference type="Google" id="ProtNLM"/>
    </source>
</evidence>
<dbReference type="Proteomes" id="UP000528595">
    <property type="component" value="Unassembled WGS sequence"/>
</dbReference>
<proteinExistence type="predicted"/>
<dbReference type="Pfam" id="PF20288">
    <property type="entry name" value="MC2"/>
    <property type="match status" value="1"/>
</dbReference>
<sequence>MMNNDPDSPRSTRPFNTPLECGLRTLFVLNATNGAPSDLQRLVSYDYLLVHSGDIPDGPPSLHPAVPLRGTELLVKRDLVRAGLNQMFSRELLMKSFDRTGIMYRATALTTAFVGLLKSEYAKALRHRSEWIVSNFGSQSDEEINAFMSANVGKWGAEFERLTALRDLEL</sequence>
<dbReference type="InterPro" id="IPR046904">
    <property type="entry name" value="ABC-3C_MC2"/>
</dbReference>
<dbReference type="EMBL" id="JACIIQ010000047">
    <property type="protein sequence ID" value="MBB5672908.1"/>
    <property type="molecule type" value="Genomic_DNA"/>
</dbReference>
<name>A0AB73H426_9XANT</name>
<reference evidence="1" key="1">
    <citation type="submission" date="2020-08" db="EMBL/GenBank/DDBJ databases">
        <title>Studying the diversity of plant-associated saprophytic bacteria and their role in host health and plant-pathogen interactions.</title>
        <authorList>
            <person name="Potnis N."/>
        </authorList>
    </citation>
    <scope>NUCLEOTIDE SEQUENCE</scope>
    <source>
        <strain evidence="1">F21</strain>
    </source>
</reference>